<dbReference type="InterPro" id="IPR008918">
    <property type="entry name" value="HhH2"/>
</dbReference>
<keyword evidence="2" id="KW-0378">Hydrolase</keyword>
<organism evidence="6 7">
    <name type="scientific">candidate division WOR-3 bacterium 4484_100</name>
    <dbReference type="NCBI Taxonomy" id="1936077"/>
    <lineage>
        <taxon>Bacteria</taxon>
        <taxon>Bacteria division WOR-3</taxon>
    </lineage>
</organism>
<evidence type="ECO:0000313" key="7">
    <source>
        <dbReference type="Proteomes" id="UP000191663"/>
    </source>
</evidence>
<dbReference type="SUPFAM" id="SSF53098">
    <property type="entry name" value="Ribonuclease H-like"/>
    <property type="match status" value="1"/>
</dbReference>
<keyword evidence="1" id="KW-0540">Nuclease</keyword>
<dbReference type="InterPro" id="IPR036397">
    <property type="entry name" value="RNaseH_sf"/>
</dbReference>
<dbReference type="GO" id="GO:0008409">
    <property type="term" value="F:5'-3' exonuclease activity"/>
    <property type="evidence" value="ECO:0007669"/>
    <property type="project" value="InterPro"/>
</dbReference>
<evidence type="ECO:0000256" key="3">
    <source>
        <dbReference type="ARBA" id="ARBA00023125"/>
    </source>
</evidence>
<dbReference type="Pfam" id="PF02739">
    <property type="entry name" value="5_3_exonuc_N"/>
    <property type="match status" value="1"/>
</dbReference>
<dbReference type="EMBL" id="MUKB01000128">
    <property type="protein sequence ID" value="OPX17422.1"/>
    <property type="molecule type" value="Genomic_DNA"/>
</dbReference>
<feature type="domain" description="5'-3' exonuclease" evidence="5">
    <location>
        <begin position="3"/>
        <end position="250"/>
    </location>
</feature>
<proteinExistence type="predicted"/>
<feature type="coiled-coil region" evidence="4">
    <location>
        <begin position="438"/>
        <end position="465"/>
    </location>
</feature>
<dbReference type="Gene3D" id="3.40.50.1010">
    <property type="entry name" value="5'-nuclease"/>
    <property type="match status" value="1"/>
</dbReference>
<reference evidence="7" key="1">
    <citation type="submission" date="2017-01" db="EMBL/GenBank/DDBJ databases">
        <title>Novel pathways for hydrocarbon cycling and metabolic interdependencies in hydrothermal sediment communities.</title>
        <authorList>
            <person name="Dombrowski N."/>
            <person name="Seitz K."/>
            <person name="Teske A."/>
            <person name="Baker B."/>
        </authorList>
    </citation>
    <scope>NUCLEOTIDE SEQUENCE [LARGE SCALE GENOMIC DNA]</scope>
</reference>
<dbReference type="InterPro" id="IPR036279">
    <property type="entry name" value="5-3_exonuclease_C_sf"/>
</dbReference>
<dbReference type="GO" id="GO:0017108">
    <property type="term" value="F:5'-flap endonuclease activity"/>
    <property type="evidence" value="ECO:0007669"/>
    <property type="project" value="InterPro"/>
</dbReference>
<dbReference type="GO" id="GO:0033567">
    <property type="term" value="P:DNA replication, Okazaki fragment processing"/>
    <property type="evidence" value="ECO:0007669"/>
    <property type="project" value="InterPro"/>
</dbReference>
<dbReference type="SMART" id="SM00475">
    <property type="entry name" value="53EXOc"/>
    <property type="match status" value="1"/>
</dbReference>
<dbReference type="InterPro" id="IPR038969">
    <property type="entry name" value="FEN"/>
</dbReference>
<dbReference type="Proteomes" id="UP000191663">
    <property type="component" value="Unassembled WGS sequence"/>
</dbReference>
<comment type="caution">
    <text evidence="6">The sequence shown here is derived from an EMBL/GenBank/DDBJ whole genome shotgun (WGS) entry which is preliminary data.</text>
</comment>
<dbReference type="CDD" id="cd09898">
    <property type="entry name" value="H3TH_53EXO"/>
    <property type="match status" value="1"/>
</dbReference>
<dbReference type="CDD" id="cd06140">
    <property type="entry name" value="DNA_polA_I_Bacillus_like_exo"/>
    <property type="match status" value="1"/>
</dbReference>
<dbReference type="SMART" id="SM00279">
    <property type="entry name" value="HhH2"/>
    <property type="match status" value="1"/>
</dbReference>
<dbReference type="AlphaFoldDB" id="A0A1V4QDX3"/>
<dbReference type="InterPro" id="IPR043502">
    <property type="entry name" value="DNA/RNA_pol_sf"/>
</dbReference>
<dbReference type="GO" id="GO:0003887">
    <property type="term" value="F:DNA-directed DNA polymerase activity"/>
    <property type="evidence" value="ECO:0007669"/>
    <property type="project" value="InterPro"/>
</dbReference>
<gene>
    <name evidence="6" type="ORF">BXT86_06615</name>
</gene>
<dbReference type="InterPro" id="IPR029060">
    <property type="entry name" value="PIN-like_dom_sf"/>
</dbReference>
<dbReference type="SUPFAM" id="SSF47807">
    <property type="entry name" value="5' to 3' exonuclease, C-terminal subdomain"/>
    <property type="match status" value="1"/>
</dbReference>
<dbReference type="InterPro" id="IPR001098">
    <property type="entry name" value="DNA-dir_DNA_pol_A_palm_dom"/>
</dbReference>
<dbReference type="Pfam" id="PF00476">
    <property type="entry name" value="DNA_pol_A"/>
    <property type="match status" value="1"/>
</dbReference>
<feature type="non-terminal residue" evidence="6">
    <location>
        <position position="520"/>
    </location>
</feature>
<keyword evidence="3" id="KW-0238">DNA-binding</keyword>
<dbReference type="GO" id="GO:0003677">
    <property type="term" value="F:DNA binding"/>
    <property type="evidence" value="ECO:0007669"/>
    <property type="project" value="UniProtKB-KW"/>
</dbReference>
<evidence type="ECO:0000313" key="6">
    <source>
        <dbReference type="EMBL" id="OPX17422.1"/>
    </source>
</evidence>
<evidence type="ECO:0000256" key="2">
    <source>
        <dbReference type="ARBA" id="ARBA00022801"/>
    </source>
</evidence>
<dbReference type="InterPro" id="IPR020046">
    <property type="entry name" value="5-3_exonucl_a-hlix_arch_N"/>
</dbReference>
<evidence type="ECO:0000259" key="5">
    <source>
        <dbReference type="SMART" id="SM00475"/>
    </source>
</evidence>
<protein>
    <recommendedName>
        <fullName evidence="5">5'-3' exonuclease domain-containing protein</fullName>
    </recommendedName>
</protein>
<dbReference type="Pfam" id="PF01367">
    <property type="entry name" value="5_3_exonuc"/>
    <property type="match status" value="1"/>
</dbReference>
<dbReference type="Gene3D" id="1.20.1060.10">
    <property type="entry name" value="Taq DNA Polymerase, Chain T, domain 4"/>
    <property type="match status" value="1"/>
</dbReference>
<dbReference type="InterPro" id="IPR002421">
    <property type="entry name" value="5-3_exonuclease"/>
</dbReference>
<dbReference type="Gene3D" id="1.10.150.20">
    <property type="entry name" value="5' to 3' exonuclease, C-terminal subdomain"/>
    <property type="match status" value="1"/>
</dbReference>
<evidence type="ECO:0000256" key="1">
    <source>
        <dbReference type="ARBA" id="ARBA00022722"/>
    </source>
</evidence>
<evidence type="ECO:0000256" key="4">
    <source>
        <dbReference type="SAM" id="Coils"/>
    </source>
</evidence>
<dbReference type="InterPro" id="IPR012337">
    <property type="entry name" value="RNaseH-like_sf"/>
</dbReference>
<accession>A0A1V4QDX3</accession>
<dbReference type="PANTHER" id="PTHR42646">
    <property type="entry name" value="FLAP ENDONUCLEASE XNI"/>
    <property type="match status" value="1"/>
</dbReference>
<dbReference type="SUPFAM" id="SSF88723">
    <property type="entry name" value="PIN domain-like"/>
    <property type="match status" value="1"/>
</dbReference>
<dbReference type="InterPro" id="IPR020045">
    <property type="entry name" value="DNA_polI_H3TH"/>
</dbReference>
<dbReference type="CDD" id="cd09859">
    <property type="entry name" value="PIN_53EXO"/>
    <property type="match status" value="1"/>
</dbReference>
<dbReference type="SUPFAM" id="SSF56672">
    <property type="entry name" value="DNA/RNA polymerases"/>
    <property type="match status" value="1"/>
</dbReference>
<dbReference type="PANTHER" id="PTHR42646:SF2">
    <property type="entry name" value="5'-3' EXONUCLEASE FAMILY PROTEIN"/>
    <property type="match status" value="1"/>
</dbReference>
<dbReference type="Gene3D" id="3.30.420.10">
    <property type="entry name" value="Ribonuclease H-like superfamily/Ribonuclease H"/>
    <property type="match status" value="1"/>
</dbReference>
<sequence>MKKRFVLIDAHSIIFRSYYAFIKNPLKNSKGENTSGIYGFLNTLKKIKRQLPSDYICLAFDAPGKTFRDELYDEYKATRAPAPADIPFQVEKVKEISRYLGIPGFEIEGYEADDILATLAQRLKQEGEVYIVSSDKDLLQLVGDNIYVYDAYREFVFDREAVIKKFGVPPERIPEYLILVGDSIDNVPGVPGIGPKRASAILKKFSDLETAVEQDKRLITYKEQIGLSKKLVLLKDDVPLNLKIEDMRIKEPNLNRLIPILLELEFHSYVRELSGGVDRDRPTKVLDYTPKKIEGKVLGIAREREIIYLVADDDTIYKARPDQIKELLADEKYIKVGYQLKGLLKDIEMRGNLFDILIVAWLLEPTRRSYSVQDIGLHYLSMVFGDNPADIARLSFLSYPQLKKSLVEAGMEELYQKIESPLIPVLAEMEKRGIKIDLGYFKELNKEVQKELQKFEKEIFSLAGQNFNINSPKQLARILFEVLKLKPGKKRKTHYATDSETLRQLSREHPLPDLLLRFRE</sequence>
<keyword evidence="4" id="KW-0175">Coiled coil</keyword>
<name>A0A1V4QDX3_UNCW3</name>